<organism evidence="2 3">
    <name type="scientific">Candidatus Clostridium eludens</name>
    <dbReference type="NCBI Taxonomy" id="3381663"/>
    <lineage>
        <taxon>Bacteria</taxon>
        <taxon>Bacillati</taxon>
        <taxon>Bacillota</taxon>
        <taxon>Clostridia</taxon>
        <taxon>Eubacteriales</taxon>
        <taxon>Clostridiaceae</taxon>
        <taxon>Clostridium</taxon>
    </lineage>
</organism>
<comment type="caution">
    <text evidence="2">The sequence shown here is derived from an EMBL/GenBank/DDBJ whole genome shotgun (WGS) entry which is preliminary data.</text>
</comment>
<accession>A0ABW8SUW5</accession>
<feature type="compositionally biased region" description="Basic and acidic residues" evidence="1">
    <location>
        <begin position="28"/>
        <end position="40"/>
    </location>
</feature>
<evidence type="ECO:0000313" key="3">
    <source>
        <dbReference type="Proteomes" id="UP001623660"/>
    </source>
</evidence>
<dbReference type="EMBL" id="JBJHZX010000089">
    <property type="protein sequence ID" value="MFL0198759.1"/>
    <property type="molecule type" value="Genomic_DNA"/>
</dbReference>
<reference evidence="2 3" key="1">
    <citation type="submission" date="2024-11" db="EMBL/GenBank/DDBJ databases">
        <authorList>
            <person name="Heng Y.C."/>
            <person name="Lim A.C.H."/>
            <person name="Lee J.K.Y."/>
            <person name="Kittelmann S."/>
        </authorList>
    </citation>
    <scope>NUCLEOTIDE SEQUENCE [LARGE SCALE GENOMIC DNA]</scope>
    <source>
        <strain evidence="2 3">WILCCON 0269</strain>
    </source>
</reference>
<evidence type="ECO:0000256" key="1">
    <source>
        <dbReference type="SAM" id="MobiDB-lite"/>
    </source>
</evidence>
<keyword evidence="3" id="KW-1185">Reference proteome</keyword>
<dbReference type="CDD" id="cd21631">
    <property type="entry name" value="RHH_CopG_NikR-like"/>
    <property type="match status" value="1"/>
</dbReference>
<gene>
    <name evidence="2" type="ORF">ACJDU8_24860</name>
</gene>
<evidence type="ECO:0000313" key="2">
    <source>
        <dbReference type="EMBL" id="MFL0198759.1"/>
    </source>
</evidence>
<dbReference type="Proteomes" id="UP001623660">
    <property type="component" value="Unassembled WGS sequence"/>
</dbReference>
<proteinExistence type="predicted"/>
<name>A0ABW8SUW5_9CLOT</name>
<sequence>MARAKKDDIDSMFEKMTIEQAKTSAENAKQKIKEKSERGNEVIMSSSLSSNENSNELFMNEVKIPVIAPKPMIKKVERIKFNNYIKKDLVDRLDSFREEVNMSRSAILEEILENYLKALGK</sequence>
<feature type="region of interest" description="Disordered" evidence="1">
    <location>
        <begin position="24"/>
        <end position="53"/>
    </location>
</feature>
<protein>
    <submittedName>
        <fullName evidence="2">CopG family transcriptional regulator</fullName>
    </submittedName>
</protein>
<dbReference type="RefSeq" id="WP_406794873.1">
    <property type="nucleotide sequence ID" value="NZ_JBJHZX010000089.1"/>
</dbReference>